<keyword evidence="2" id="KW-1185">Reference proteome</keyword>
<dbReference type="KEGG" id="psim:KR76_12555"/>
<dbReference type="STRING" id="2045.KR76_12555"/>
<dbReference type="AlphaFoldDB" id="A0A0A1DR46"/>
<name>A0A0A1DR46_NOCSI</name>
<evidence type="ECO:0000313" key="1">
    <source>
        <dbReference type="EMBL" id="AIY19901.2"/>
    </source>
</evidence>
<dbReference type="InterPro" id="IPR023214">
    <property type="entry name" value="HAD_sf"/>
</dbReference>
<dbReference type="EMBL" id="CP009896">
    <property type="protein sequence ID" value="AIY19901.2"/>
    <property type="molecule type" value="Genomic_DNA"/>
</dbReference>
<dbReference type="Proteomes" id="UP000030300">
    <property type="component" value="Chromosome"/>
</dbReference>
<organism evidence="1 2">
    <name type="scientific">Nocardioides simplex</name>
    <name type="common">Arthrobacter simplex</name>
    <dbReference type="NCBI Taxonomy" id="2045"/>
    <lineage>
        <taxon>Bacteria</taxon>
        <taxon>Bacillati</taxon>
        <taxon>Actinomycetota</taxon>
        <taxon>Actinomycetes</taxon>
        <taxon>Propionibacteriales</taxon>
        <taxon>Nocardioidaceae</taxon>
        <taxon>Pimelobacter</taxon>
    </lineage>
</organism>
<dbReference type="PANTHER" id="PTHR19288:SF95">
    <property type="entry name" value="D-GLYCEROL 3-PHOSPHATE PHOSPHATASE"/>
    <property type="match status" value="1"/>
</dbReference>
<gene>
    <name evidence="1" type="ORF">KR76_12555</name>
</gene>
<dbReference type="Pfam" id="PF13242">
    <property type="entry name" value="Hydrolase_like"/>
    <property type="match status" value="1"/>
</dbReference>
<dbReference type="InterPro" id="IPR036412">
    <property type="entry name" value="HAD-like_sf"/>
</dbReference>
<protein>
    <submittedName>
        <fullName evidence="1">4-nitrophenylphosphatase</fullName>
        <ecNumber evidence="1">3.1.3.41</ecNumber>
    </submittedName>
</protein>
<reference evidence="1 2" key="1">
    <citation type="journal article" date="2015" name="Genome Announc.">
        <title>Complete Genome Sequence of Steroid-Transforming Nocardioides simplex VKM Ac-2033D.</title>
        <authorList>
            <person name="Shtratnikova V.Y."/>
            <person name="Schelkunov M.I."/>
            <person name="Pekov Y.A."/>
            <person name="Fokina V.V."/>
            <person name="Logacheva M.D."/>
            <person name="Sokolov S.L."/>
            <person name="Bragin E.Y."/>
            <person name="Ashapkin V.V."/>
            <person name="Donova M.V."/>
        </authorList>
    </citation>
    <scope>NUCLEOTIDE SEQUENCE [LARGE SCALE GENOMIC DNA]</scope>
    <source>
        <strain evidence="1 2">VKM Ac-2033D</strain>
    </source>
</reference>
<dbReference type="SUPFAM" id="SSF56784">
    <property type="entry name" value="HAD-like"/>
    <property type="match status" value="1"/>
</dbReference>
<dbReference type="PANTHER" id="PTHR19288">
    <property type="entry name" value="4-NITROPHENYLPHOSPHATASE-RELATED"/>
    <property type="match status" value="1"/>
</dbReference>
<dbReference type="HOGENOM" id="CLU_043473_1_0_11"/>
<dbReference type="Gene3D" id="3.40.50.1000">
    <property type="entry name" value="HAD superfamily/HAD-like"/>
    <property type="match status" value="2"/>
</dbReference>
<dbReference type="EC" id="3.1.3.41" evidence="1"/>
<dbReference type="eggNOG" id="COG0647">
    <property type="taxonomic scope" value="Bacteria"/>
</dbReference>
<accession>A0A0A1DR46</accession>
<sequence length="275" mass="28444">MTSAQAAARVLRDRFGAGARILCLGADGLRAALDEAGLVPLGVAGGEAGEDGGAGDDGADAVASGYGPDLRWGDLMRVAVRIRDGLPWVASNTDHTIPTPYGVAPGHGVLVDMLSRFTGVTPEVAGKPSRPLLDETIRRVGGSRPLMVGDRLDTDIEGARNAGIDSLLVLTGVTGLAELVAAGPALRPTYLSPDLAGLTTAHPAPAGDGERWVLGGWAGSVRDGRLQIEPTEPTEPDEADWWRVAAATAWHHLDTTGAVVDIAGLRVPGRERPAR</sequence>
<dbReference type="GO" id="GO:0016791">
    <property type="term" value="F:phosphatase activity"/>
    <property type="evidence" value="ECO:0007669"/>
    <property type="project" value="TreeGrafter"/>
</dbReference>
<keyword evidence="1" id="KW-0378">Hydrolase</keyword>
<dbReference type="GO" id="GO:0005737">
    <property type="term" value="C:cytoplasm"/>
    <property type="evidence" value="ECO:0007669"/>
    <property type="project" value="TreeGrafter"/>
</dbReference>
<proteinExistence type="predicted"/>
<evidence type="ECO:0000313" key="2">
    <source>
        <dbReference type="Proteomes" id="UP000030300"/>
    </source>
</evidence>